<dbReference type="PANTHER" id="PTHR14890:SF1">
    <property type="entry name" value="FANCONI ANEMIA CORE COMPLEX-ASSOCIATED PROTEIN 100"/>
    <property type="match status" value="1"/>
</dbReference>
<organism evidence="2 3">
    <name type="scientific">Amphilophus citrinellus</name>
    <name type="common">Midas cichlid</name>
    <name type="synonym">Cichlasoma citrinellum</name>
    <dbReference type="NCBI Taxonomy" id="61819"/>
    <lineage>
        <taxon>Eukaryota</taxon>
        <taxon>Metazoa</taxon>
        <taxon>Chordata</taxon>
        <taxon>Craniata</taxon>
        <taxon>Vertebrata</taxon>
        <taxon>Euteleostomi</taxon>
        <taxon>Actinopterygii</taxon>
        <taxon>Neopterygii</taxon>
        <taxon>Teleostei</taxon>
        <taxon>Neoteleostei</taxon>
        <taxon>Acanthomorphata</taxon>
        <taxon>Ovalentaria</taxon>
        <taxon>Cichlomorphae</taxon>
        <taxon>Cichliformes</taxon>
        <taxon>Cichlidae</taxon>
        <taxon>New World cichlids</taxon>
        <taxon>Cichlasomatinae</taxon>
        <taxon>Heroini</taxon>
        <taxon>Amphilophus</taxon>
    </lineage>
</organism>
<evidence type="ECO:0000256" key="1">
    <source>
        <dbReference type="SAM" id="MobiDB-lite"/>
    </source>
</evidence>
<dbReference type="AlphaFoldDB" id="A0A3Q0QYJ3"/>
<keyword evidence="3" id="KW-1185">Reference proteome</keyword>
<dbReference type="GeneTree" id="ENSGT00390000016682"/>
<dbReference type="STRING" id="61819.ENSACIP00000002521"/>
<dbReference type="Pfam" id="PF15146">
    <property type="entry name" value="FANCAA"/>
    <property type="match status" value="1"/>
</dbReference>
<protein>
    <submittedName>
        <fullName evidence="2">FA core complex associated protein 100</fullName>
    </submittedName>
</protein>
<feature type="region of interest" description="Disordered" evidence="1">
    <location>
        <begin position="287"/>
        <end position="307"/>
    </location>
</feature>
<evidence type="ECO:0000313" key="2">
    <source>
        <dbReference type="Ensembl" id="ENSACIP00000002521.1"/>
    </source>
</evidence>
<dbReference type="GO" id="GO:0036297">
    <property type="term" value="P:interstrand cross-link repair"/>
    <property type="evidence" value="ECO:0007669"/>
    <property type="project" value="InterPro"/>
</dbReference>
<reference evidence="2" key="1">
    <citation type="submission" date="2025-08" db="UniProtKB">
        <authorList>
            <consortium name="Ensembl"/>
        </authorList>
    </citation>
    <scope>IDENTIFICATION</scope>
</reference>
<dbReference type="Ensembl" id="ENSACIT00000002613.1">
    <property type="protein sequence ID" value="ENSACIP00000002521.1"/>
    <property type="gene ID" value="ENSACIG00000002042.1"/>
</dbReference>
<sequence>MEGRCAVETWAQLGFSGGSSKIKILCGFGENVFICTGTEEIYVFSKRERKVTASIRFTWIGHKLHCGASLWVNHTLLLYIVLFAGCPPVTRSLPSSYEEFGSFSLPLISAVGCGDAESKRGPRRSSVLICIHSGDVAAPSSSPTSVKSTAAQDHFHLEPLLFKLLFGVEAALAKSPVILCGLPDGRLCFLPLRLPGSRLRVLHSLEQPVCFVGASVVMETGHSQCLVAAGERGRVVLIKTDKAGAEGEGVVSGFTEGCVPGPVACGCVDKSCLYYSTGSDLLQLDLSEGSSGRESKGRGEETSSMTAAVLQSPTSLNVCRVIALAEPACNTAGDVQLLGVSVRGQLQSISLPVRREDAGLSKLPSTQVGRSVRDLLSAIGDVCERASVLKMAIKSKNQVLRRLNHVVSISFLLMSNSNTDLPVQEKPLRCHAETNWSRLLQKDSLNLVCVLHNSSPFILEQGWTLSVTVFPLSCSSSAGGESSTNFSFPFHNLCPGETFEVSLPIADASNASFPMTVSCSLIFSLSSLLGEEEEGASFPSCISLPLTTLTVDWLHALQVNSPTTTHKMATVQPSSIAADAIQTFLSSRQVRCSGRMDRGGESATKPEPEKYSASVRVSSEFLRDNLDTKGQKRDLEDLCPSWLEWLLSEDLGGVKMGYQGDKTALNTSVVHARGPNGASVKLTAKEEATIEVQIESSSIAAVCGLHHAVLFFFVSSLLQRNRRLLSVYQELRQNPLLVT</sequence>
<feature type="compositionally biased region" description="Basic and acidic residues" evidence="1">
    <location>
        <begin position="291"/>
        <end position="301"/>
    </location>
</feature>
<dbReference type="InterPro" id="IPR029251">
    <property type="entry name" value="Faap100"/>
</dbReference>
<dbReference type="GO" id="GO:0043240">
    <property type="term" value="C:Fanconi anaemia nuclear complex"/>
    <property type="evidence" value="ECO:0007669"/>
    <property type="project" value="InterPro"/>
</dbReference>
<dbReference type="GO" id="GO:0005654">
    <property type="term" value="C:nucleoplasm"/>
    <property type="evidence" value="ECO:0007669"/>
    <property type="project" value="TreeGrafter"/>
</dbReference>
<dbReference type="PANTHER" id="PTHR14890">
    <property type="entry name" value="FANCONI ANEMIA CORE COMPLEX-ASSOCIATED PROTEIN 100"/>
    <property type="match status" value="1"/>
</dbReference>
<dbReference type="OMA" id="MLNSPMI"/>
<name>A0A3Q0QYJ3_AMPCI</name>
<reference evidence="2" key="2">
    <citation type="submission" date="2025-09" db="UniProtKB">
        <authorList>
            <consortium name="Ensembl"/>
        </authorList>
    </citation>
    <scope>IDENTIFICATION</scope>
</reference>
<dbReference type="Proteomes" id="UP000261340">
    <property type="component" value="Unplaced"/>
</dbReference>
<proteinExistence type="predicted"/>
<accession>A0A3Q0QYJ3</accession>
<evidence type="ECO:0000313" key="3">
    <source>
        <dbReference type="Proteomes" id="UP000261340"/>
    </source>
</evidence>